<feature type="transmembrane region" description="Helical" evidence="2">
    <location>
        <begin position="29"/>
        <end position="46"/>
    </location>
</feature>
<comment type="caution">
    <text evidence="4">The sequence shown here is derived from an EMBL/GenBank/DDBJ whole genome shotgun (WGS) entry which is preliminary data.</text>
</comment>
<feature type="domain" description="Low molecular weight protein antigen 6 PH" evidence="3">
    <location>
        <begin position="77"/>
        <end position="145"/>
    </location>
</feature>
<organism evidence="4 5">
    <name type="scientific">Streptomyces pathocidini</name>
    <dbReference type="NCBI Taxonomy" id="1650571"/>
    <lineage>
        <taxon>Bacteria</taxon>
        <taxon>Bacillati</taxon>
        <taxon>Actinomycetota</taxon>
        <taxon>Actinomycetes</taxon>
        <taxon>Kitasatosporales</taxon>
        <taxon>Streptomycetaceae</taxon>
        <taxon>Streptomyces</taxon>
    </lineage>
</organism>
<evidence type="ECO:0000313" key="5">
    <source>
        <dbReference type="Proteomes" id="UP001611548"/>
    </source>
</evidence>
<proteinExistence type="predicted"/>
<dbReference type="Proteomes" id="UP001611548">
    <property type="component" value="Unassembled WGS sequence"/>
</dbReference>
<dbReference type="InterPro" id="IPR019692">
    <property type="entry name" value="CFP-6_PH"/>
</dbReference>
<reference evidence="4 5" key="1">
    <citation type="submission" date="2024-10" db="EMBL/GenBank/DDBJ databases">
        <title>The Natural Products Discovery Center: Release of the First 8490 Sequenced Strains for Exploring Actinobacteria Biosynthetic Diversity.</title>
        <authorList>
            <person name="Kalkreuter E."/>
            <person name="Kautsar S.A."/>
            <person name="Yang D."/>
            <person name="Bader C.D."/>
            <person name="Teijaro C.N."/>
            <person name="Fluegel L."/>
            <person name="Davis C.M."/>
            <person name="Simpson J.R."/>
            <person name="Lauterbach L."/>
            <person name="Steele A.D."/>
            <person name="Gui C."/>
            <person name="Meng S."/>
            <person name="Li G."/>
            <person name="Viehrig K."/>
            <person name="Ye F."/>
            <person name="Su P."/>
            <person name="Kiefer A.F."/>
            <person name="Nichols A."/>
            <person name="Cepeda A.J."/>
            <person name="Yan W."/>
            <person name="Fan B."/>
            <person name="Jiang Y."/>
            <person name="Adhikari A."/>
            <person name="Zheng C.-J."/>
            <person name="Schuster L."/>
            <person name="Cowan T.M."/>
            <person name="Smanski M.J."/>
            <person name="Chevrette M.G."/>
            <person name="De Carvalho L.P.S."/>
            <person name="Shen B."/>
        </authorList>
    </citation>
    <scope>NUCLEOTIDE SEQUENCE [LARGE SCALE GENOMIC DNA]</scope>
    <source>
        <strain evidence="4 5">NPDC020327</strain>
    </source>
</reference>
<feature type="region of interest" description="Disordered" evidence="1">
    <location>
        <begin position="141"/>
        <end position="167"/>
    </location>
</feature>
<evidence type="ECO:0000259" key="3">
    <source>
        <dbReference type="Pfam" id="PF10756"/>
    </source>
</evidence>
<dbReference type="Pfam" id="PF10756">
    <property type="entry name" value="bPH_6"/>
    <property type="match status" value="1"/>
</dbReference>
<dbReference type="RefSeq" id="WP_360002486.1">
    <property type="nucleotide sequence ID" value="NZ_JBEZHZ010000006.1"/>
</dbReference>
<feature type="transmembrane region" description="Helical" evidence="2">
    <location>
        <begin position="58"/>
        <end position="76"/>
    </location>
</feature>
<name>A0ABW7UUM1_9ACTN</name>
<keyword evidence="2" id="KW-1133">Transmembrane helix</keyword>
<evidence type="ECO:0000313" key="4">
    <source>
        <dbReference type="EMBL" id="MFI1965596.1"/>
    </source>
</evidence>
<accession>A0ABW7UUM1</accession>
<keyword evidence="5" id="KW-1185">Reference proteome</keyword>
<protein>
    <submittedName>
        <fullName evidence="4">PH domain-containing protein</fullName>
    </submittedName>
</protein>
<dbReference type="EMBL" id="JBIRWE010000006">
    <property type="protein sequence ID" value="MFI1965596.1"/>
    <property type="molecule type" value="Genomic_DNA"/>
</dbReference>
<evidence type="ECO:0000256" key="2">
    <source>
        <dbReference type="SAM" id="Phobius"/>
    </source>
</evidence>
<keyword evidence="2" id="KW-0472">Membrane</keyword>
<sequence length="218" mass="22989">MTSPNPDSPRPSGPHSEPAYAERAYRSPSALAGGVLLLVLGLWMVGDAAVRGTGRTPWVAVAAMLFLAPLVVAYTLRPAVFAGPRRLRVRNPFRTVTLPWGCVEGVRAAYSSEVFAGGRKYQLWAIPVSLRARKAAARKAARAAAEDPQGRTGATADVSDAAARRAPSDQAVDELRELAERHAEDEGAQGEPSVRWAYEIIAPSAVGAVALALLLGVG</sequence>
<evidence type="ECO:0000256" key="1">
    <source>
        <dbReference type="SAM" id="MobiDB-lite"/>
    </source>
</evidence>
<keyword evidence="2" id="KW-0812">Transmembrane</keyword>
<gene>
    <name evidence="4" type="ORF">ACH429_16025</name>
</gene>